<keyword evidence="1" id="KW-0812">Transmembrane</keyword>
<keyword evidence="4" id="KW-1185">Reference proteome</keyword>
<dbReference type="KEGG" id="dvi:6627394"/>
<dbReference type="OMA" id="HNNRPYG"/>
<protein>
    <submittedName>
        <fullName evidence="3">Uncharacterized protein</fullName>
    </submittedName>
</protein>
<evidence type="ECO:0000256" key="1">
    <source>
        <dbReference type="SAM" id="Phobius"/>
    </source>
</evidence>
<evidence type="ECO:0000313" key="3">
    <source>
        <dbReference type="EMBL" id="EDW64301.1"/>
    </source>
</evidence>
<dbReference type="PhylomeDB" id="B4LV41"/>
<proteinExistence type="predicted"/>
<evidence type="ECO:0000256" key="2">
    <source>
        <dbReference type="SAM" id="SignalP"/>
    </source>
</evidence>
<keyword evidence="1" id="KW-0472">Membrane</keyword>
<dbReference type="OrthoDB" id="7971458at2759"/>
<feature type="chain" id="PRO_5002816687" evidence="2">
    <location>
        <begin position="20"/>
        <end position="109"/>
    </location>
</feature>
<keyword evidence="2" id="KW-0732">Signal</keyword>
<organism evidence="3 4">
    <name type="scientific">Drosophila virilis</name>
    <name type="common">Fruit fly</name>
    <dbReference type="NCBI Taxonomy" id="7244"/>
    <lineage>
        <taxon>Eukaryota</taxon>
        <taxon>Metazoa</taxon>
        <taxon>Ecdysozoa</taxon>
        <taxon>Arthropoda</taxon>
        <taxon>Hexapoda</taxon>
        <taxon>Insecta</taxon>
        <taxon>Pterygota</taxon>
        <taxon>Neoptera</taxon>
        <taxon>Endopterygota</taxon>
        <taxon>Diptera</taxon>
        <taxon>Brachycera</taxon>
        <taxon>Muscomorpha</taxon>
        <taxon>Ephydroidea</taxon>
        <taxon>Drosophilidae</taxon>
        <taxon>Drosophila</taxon>
    </lineage>
</organism>
<dbReference type="HOGENOM" id="CLU_174264_0_0_1"/>
<dbReference type="InParanoid" id="B4LV41"/>
<sequence>MSFTLLSNLLTVPIKRVCATHGETFSKGGGGGAGIGVGYAGQLQQVRRHAPICGPPRFPMSTGQKLIFGWGSILIMMILPYWALSQVPRWSAMHNNRPYGDEEEEPPEE</sequence>
<dbReference type="EMBL" id="CH940649">
    <property type="protein sequence ID" value="EDW64301.1"/>
    <property type="molecule type" value="Genomic_DNA"/>
</dbReference>
<feature type="signal peptide" evidence="2">
    <location>
        <begin position="1"/>
        <end position="19"/>
    </location>
</feature>
<reference evidence="3 4" key="1">
    <citation type="journal article" date="2007" name="Nature">
        <title>Evolution of genes and genomes on the Drosophila phylogeny.</title>
        <authorList>
            <consortium name="Drosophila 12 Genomes Consortium"/>
            <person name="Clark A.G."/>
            <person name="Eisen M.B."/>
            <person name="Smith D.R."/>
            <person name="Bergman C.M."/>
            <person name="Oliver B."/>
            <person name="Markow T.A."/>
            <person name="Kaufman T.C."/>
            <person name="Kellis M."/>
            <person name="Gelbart W."/>
            <person name="Iyer V.N."/>
            <person name="Pollard D.A."/>
            <person name="Sackton T.B."/>
            <person name="Larracuente A.M."/>
            <person name="Singh N.D."/>
            <person name="Abad J.P."/>
            <person name="Abt D.N."/>
            <person name="Adryan B."/>
            <person name="Aguade M."/>
            <person name="Akashi H."/>
            <person name="Anderson W.W."/>
            <person name="Aquadro C.F."/>
            <person name="Ardell D.H."/>
            <person name="Arguello R."/>
            <person name="Artieri C.G."/>
            <person name="Barbash D.A."/>
            <person name="Barker D."/>
            <person name="Barsanti P."/>
            <person name="Batterham P."/>
            <person name="Batzoglou S."/>
            <person name="Begun D."/>
            <person name="Bhutkar A."/>
            <person name="Blanco E."/>
            <person name="Bosak S.A."/>
            <person name="Bradley R.K."/>
            <person name="Brand A.D."/>
            <person name="Brent M.R."/>
            <person name="Brooks A.N."/>
            <person name="Brown R.H."/>
            <person name="Butlin R.K."/>
            <person name="Caggese C."/>
            <person name="Calvi B.R."/>
            <person name="Bernardo de Carvalho A."/>
            <person name="Caspi A."/>
            <person name="Castrezana S."/>
            <person name="Celniker S.E."/>
            <person name="Chang J.L."/>
            <person name="Chapple C."/>
            <person name="Chatterji S."/>
            <person name="Chinwalla A."/>
            <person name="Civetta A."/>
            <person name="Clifton S.W."/>
            <person name="Comeron J.M."/>
            <person name="Costello J.C."/>
            <person name="Coyne J.A."/>
            <person name="Daub J."/>
            <person name="David R.G."/>
            <person name="Delcher A.L."/>
            <person name="Delehaunty K."/>
            <person name="Do C.B."/>
            <person name="Ebling H."/>
            <person name="Edwards K."/>
            <person name="Eickbush T."/>
            <person name="Evans J.D."/>
            <person name="Filipski A."/>
            <person name="Findeiss S."/>
            <person name="Freyhult E."/>
            <person name="Fulton L."/>
            <person name="Fulton R."/>
            <person name="Garcia A.C."/>
            <person name="Gardiner A."/>
            <person name="Garfield D.A."/>
            <person name="Garvin B.E."/>
            <person name="Gibson G."/>
            <person name="Gilbert D."/>
            <person name="Gnerre S."/>
            <person name="Godfrey J."/>
            <person name="Good R."/>
            <person name="Gotea V."/>
            <person name="Gravely B."/>
            <person name="Greenberg A.J."/>
            <person name="Griffiths-Jones S."/>
            <person name="Gross S."/>
            <person name="Guigo R."/>
            <person name="Gustafson E.A."/>
            <person name="Haerty W."/>
            <person name="Hahn M.W."/>
            <person name="Halligan D.L."/>
            <person name="Halpern A.L."/>
            <person name="Halter G.M."/>
            <person name="Han M.V."/>
            <person name="Heger A."/>
            <person name="Hillier L."/>
            <person name="Hinrichs A.S."/>
            <person name="Holmes I."/>
            <person name="Hoskins R.A."/>
            <person name="Hubisz M.J."/>
            <person name="Hultmark D."/>
            <person name="Huntley M.A."/>
            <person name="Jaffe D.B."/>
            <person name="Jagadeeshan S."/>
            <person name="Jeck W.R."/>
            <person name="Johnson J."/>
            <person name="Jones C.D."/>
            <person name="Jordan W.C."/>
            <person name="Karpen G.H."/>
            <person name="Kataoka E."/>
            <person name="Keightley P.D."/>
            <person name="Kheradpour P."/>
            <person name="Kirkness E.F."/>
            <person name="Koerich L.B."/>
            <person name="Kristiansen K."/>
            <person name="Kudrna D."/>
            <person name="Kulathinal R.J."/>
            <person name="Kumar S."/>
            <person name="Kwok R."/>
            <person name="Lander E."/>
            <person name="Langley C.H."/>
            <person name="Lapoint R."/>
            <person name="Lazzaro B.P."/>
            <person name="Lee S.J."/>
            <person name="Levesque L."/>
            <person name="Li R."/>
            <person name="Lin C.F."/>
            <person name="Lin M.F."/>
            <person name="Lindblad-Toh K."/>
            <person name="Llopart A."/>
            <person name="Long M."/>
            <person name="Low L."/>
            <person name="Lozovsky E."/>
            <person name="Lu J."/>
            <person name="Luo M."/>
            <person name="Machado C.A."/>
            <person name="Makalowski W."/>
            <person name="Marzo M."/>
            <person name="Matsuda M."/>
            <person name="Matzkin L."/>
            <person name="McAllister B."/>
            <person name="McBride C.S."/>
            <person name="McKernan B."/>
            <person name="McKernan K."/>
            <person name="Mendez-Lago M."/>
            <person name="Minx P."/>
            <person name="Mollenhauer M.U."/>
            <person name="Montooth K."/>
            <person name="Mount S.M."/>
            <person name="Mu X."/>
            <person name="Myers E."/>
            <person name="Negre B."/>
            <person name="Newfeld S."/>
            <person name="Nielsen R."/>
            <person name="Noor M.A."/>
            <person name="O'Grady P."/>
            <person name="Pachter L."/>
            <person name="Papaceit M."/>
            <person name="Parisi M.J."/>
            <person name="Parisi M."/>
            <person name="Parts L."/>
            <person name="Pedersen J.S."/>
            <person name="Pesole G."/>
            <person name="Phillippy A.M."/>
            <person name="Ponting C.P."/>
            <person name="Pop M."/>
            <person name="Porcelli D."/>
            <person name="Powell J.R."/>
            <person name="Prohaska S."/>
            <person name="Pruitt K."/>
            <person name="Puig M."/>
            <person name="Quesneville H."/>
            <person name="Ram K.R."/>
            <person name="Rand D."/>
            <person name="Rasmussen M.D."/>
            <person name="Reed L.K."/>
            <person name="Reenan R."/>
            <person name="Reily A."/>
            <person name="Remington K.A."/>
            <person name="Rieger T.T."/>
            <person name="Ritchie M.G."/>
            <person name="Robin C."/>
            <person name="Rogers Y.H."/>
            <person name="Rohde C."/>
            <person name="Rozas J."/>
            <person name="Rubenfield M.J."/>
            <person name="Ruiz A."/>
            <person name="Russo S."/>
            <person name="Salzberg S.L."/>
            <person name="Sanchez-Gracia A."/>
            <person name="Saranga D.J."/>
            <person name="Sato H."/>
            <person name="Schaeffer S.W."/>
            <person name="Schatz M.C."/>
            <person name="Schlenke T."/>
            <person name="Schwartz R."/>
            <person name="Segarra C."/>
            <person name="Singh R.S."/>
            <person name="Sirot L."/>
            <person name="Sirota M."/>
            <person name="Sisneros N.B."/>
            <person name="Smith C.D."/>
            <person name="Smith T.F."/>
            <person name="Spieth J."/>
            <person name="Stage D.E."/>
            <person name="Stark A."/>
            <person name="Stephan W."/>
            <person name="Strausberg R.L."/>
            <person name="Strempel S."/>
            <person name="Sturgill D."/>
            <person name="Sutton G."/>
            <person name="Sutton G.G."/>
            <person name="Tao W."/>
            <person name="Teichmann S."/>
            <person name="Tobari Y.N."/>
            <person name="Tomimura Y."/>
            <person name="Tsolas J.M."/>
            <person name="Valente V.L."/>
            <person name="Venter E."/>
            <person name="Venter J.C."/>
            <person name="Vicario S."/>
            <person name="Vieira F.G."/>
            <person name="Vilella A.J."/>
            <person name="Villasante A."/>
            <person name="Walenz B."/>
            <person name="Wang J."/>
            <person name="Wasserman M."/>
            <person name="Watts T."/>
            <person name="Wilson D."/>
            <person name="Wilson R.K."/>
            <person name="Wing R.A."/>
            <person name="Wolfner M.F."/>
            <person name="Wong A."/>
            <person name="Wong G.K."/>
            <person name="Wu C.I."/>
            <person name="Wu G."/>
            <person name="Yamamoto D."/>
            <person name="Yang H.P."/>
            <person name="Yang S.P."/>
            <person name="Yorke J.A."/>
            <person name="Yoshida K."/>
            <person name="Zdobnov E."/>
            <person name="Zhang P."/>
            <person name="Zhang Y."/>
            <person name="Zimin A.V."/>
            <person name="Baldwin J."/>
            <person name="Abdouelleil A."/>
            <person name="Abdulkadir J."/>
            <person name="Abebe A."/>
            <person name="Abera B."/>
            <person name="Abreu J."/>
            <person name="Acer S.C."/>
            <person name="Aftuck L."/>
            <person name="Alexander A."/>
            <person name="An P."/>
            <person name="Anderson E."/>
            <person name="Anderson S."/>
            <person name="Arachi H."/>
            <person name="Azer M."/>
            <person name="Bachantsang P."/>
            <person name="Barry A."/>
            <person name="Bayul T."/>
            <person name="Berlin A."/>
            <person name="Bessette D."/>
            <person name="Bloom T."/>
            <person name="Blye J."/>
            <person name="Boguslavskiy L."/>
            <person name="Bonnet C."/>
            <person name="Boukhgalter B."/>
            <person name="Bourzgui I."/>
            <person name="Brown A."/>
            <person name="Cahill P."/>
            <person name="Channer S."/>
            <person name="Cheshatsang Y."/>
            <person name="Chuda L."/>
            <person name="Citroen M."/>
            <person name="Collymore A."/>
            <person name="Cooke P."/>
            <person name="Costello M."/>
            <person name="D'Aco K."/>
            <person name="Daza R."/>
            <person name="De Haan G."/>
            <person name="DeGray S."/>
            <person name="DeMaso C."/>
            <person name="Dhargay N."/>
            <person name="Dooley K."/>
            <person name="Dooley E."/>
            <person name="Doricent M."/>
            <person name="Dorje P."/>
            <person name="Dorjee K."/>
            <person name="Dupes A."/>
            <person name="Elong R."/>
            <person name="Falk J."/>
            <person name="Farina A."/>
            <person name="Faro S."/>
            <person name="Ferguson D."/>
            <person name="Fisher S."/>
            <person name="Foley C.D."/>
            <person name="Franke A."/>
            <person name="Friedrich D."/>
            <person name="Gadbois L."/>
            <person name="Gearin G."/>
            <person name="Gearin C.R."/>
            <person name="Giannoukos G."/>
            <person name="Goode T."/>
            <person name="Graham J."/>
            <person name="Grandbois E."/>
            <person name="Grewal S."/>
            <person name="Gyaltsen K."/>
            <person name="Hafez N."/>
            <person name="Hagos B."/>
            <person name="Hall J."/>
            <person name="Henson C."/>
            <person name="Hollinger A."/>
            <person name="Honan T."/>
            <person name="Huard M.D."/>
            <person name="Hughes L."/>
            <person name="Hurhula B."/>
            <person name="Husby M.E."/>
            <person name="Kamat A."/>
            <person name="Kanga B."/>
            <person name="Kashin S."/>
            <person name="Khazanovich D."/>
            <person name="Kisner P."/>
            <person name="Lance K."/>
            <person name="Lara M."/>
            <person name="Lee W."/>
            <person name="Lennon N."/>
            <person name="Letendre F."/>
            <person name="LeVine R."/>
            <person name="Lipovsky A."/>
            <person name="Liu X."/>
            <person name="Liu J."/>
            <person name="Liu S."/>
            <person name="Lokyitsang T."/>
            <person name="Lokyitsang Y."/>
            <person name="Lubonja R."/>
            <person name="Lui A."/>
            <person name="MacDonald P."/>
            <person name="Magnisalis V."/>
            <person name="Maru K."/>
            <person name="Matthews C."/>
            <person name="McCusker W."/>
            <person name="McDonough S."/>
            <person name="Mehta T."/>
            <person name="Meldrim J."/>
            <person name="Meneus L."/>
            <person name="Mihai O."/>
            <person name="Mihalev A."/>
            <person name="Mihova T."/>
            <person name="Mittelman R."/>
            <person name="Mlenga V."/>
            <person name="Montmayeur A."/>
            <person name="Mulrain L."/>
            <person name="Navidi A."/>
            <person name="Naylor J."/>
            <person name="Negash T."/>
            <person name="Nguyen T."/>
            <person name="Nguyen N."/>
            <person name="Nicol R."/>
            <person name="Norbu C."/>
            <person name="Norbu N."/>
            <person name="Novod N."/>
            <person name="O'Neill B."/>
            <person name="Osman S."/>
            <person name="Markiewicz E."/>
            <person name="Oyono O.L."/>
            <person name="Patti C."/>
            <person name="Phunkhang P."/>
            <person name="Pierre F."/>
            <person name="Priest M."/>
            <person name="Raghuraman S."/>
            <person name="Rege F."/>
            <person name="Reyes R."/>
            <person name="Rise C."/>
            <person name="Rogov P."/>
            <person name="Ross K."/>
            <person name="Ryan E."/>
            <person name="Settipalli S."/>
            <person name="Shea T."/>
            <person name="Sherpa N."/>
            <person name="Shi L."/>
            <person name="Shih D."/>
            <person name="Sparrow T."/>
            <person name="Spaulding J."/>
            <person name="Stalker J."/>
            <person name="Stange-Thomann N."/>
            <person name="Stavropoulos S."/>
            <person name="Stone C."/>
            <person name="Strader C."/>
            <person name="Tesfaye S."/>
            <person name="Thomson T."/>
            <person name="Thoulutsang Y."/>
            <person name="Thoulutsang D."/>
            <person name="Topham K."/>
            <person name="Topping I."/>
            <person name="Tsamla T."/>
            <person name="Vassiliev H."/>
            <person name="Vo A."/>
            <person name="Wangchuk T."/>
            <person name="Wangdi T."/>
            <person name="Weiand M."/>
            <person name="Wilkinson J."/>
            <person name="Wilson A."/>
            <person name="Yadav S."/>
            <person name="Young G."/>
            <person name="Yu Q."/>
            <person name="Zembek L."/>
            <person name="Zhong D."/>
            <person name="Zimmer A."/>
            <person name="Zwirko Z."/>
            <person name="Jaffe D.B."/>
            <person name="Alvarez P."/>
            <person name="Brockman W."/>
            <person name="Butler J."/>
            <person name="Chin C."/>
            <person name="Gnerre S."/>
            <person name="Grabherr M."/>
            <person name="Kleber M."/>
            <person name="Mauceli E."/>
            <person name="MacCallum I."/>
        </authorList>
    </citation>
    <scope>NUCLEOTIDE SEQUENCE [LARGE SCALE GENOMIC DNA]</scope>
    <source>
        <strain evidence="4">Tucson 15010-1051.87</strain>
    </source>
</reference>
<keyword evidence="1" id="KW-1133">Transmembrane helix</keyword>
<accession>B4LV41</accession>
<evidence type="ECO:0000313" key="4">
    <source>
        <dbReference type="Proteomes" id="UP000008792"/>
    </source>
</evidence>
<dbReference type="STRING" id="7244.B4LV41"/>
<dbReference type="Proteomes" id="UP000008792">
    <property type="component" value="Unassembled WGS sequence"/>
</dbReference>
<dbReference type="AlphaFoldDB" id="B4LV41"/>
<dbReference type="eggNOG" id="ENOG502TD98">
    <property type="taxonomic scope" value="Eukaryota"/>
</dbReference>
<gene>
    <name evidence="3" type="primary">Dvir\GJ23307</name>
    <name evidence="3" type="ORF">Dvir_GJ23307</name>
</gene>
<feature type="transmembrane region" description="Helical" evidence="1">
    <location>
        <begin position="66"/>
        <end position="84"/>
    </location>
</feature>
<name>B4LV41_DROVI</name>